<evidence type="ECO:0000256" key="3">
    <source>
        <dbReference type="PROSITE-ProRule" id="PRU00302"/>
    </source>
</evidence>
<feature type="domain" description="Sushi" evidence="6">
    <location>
        <begin position="341"/>
        <end position="397"/>
    </location>
</feature>
<dbReference type="PROSITE" id="PS51034">
    <property type="entry name" value="ZP_2"/>
    <property type="match status" value="1"/>
</dbReference>
<comment type="caution">
    <text evidence="3">Lacks conserved residue(s) required for the propagation of feature annotation.</text>
</comment>
<name>A0A7M7LWH4_STRPU</name>
<feature type="disulfide bond" evidence="3">
    <location>
        <begin position="184"/>
        <end position="211"/>
    </location>
</feature>
<evidence type="ECO:0000256" key="4">
    <source>
        <dbReference type="SAM" id="Phobius"/>
    </source>
</evidence>
<evidence type="ECO:0000256" key="1">
    <source>
        <dbReference type="ARBA" id="ARBA00022729"/>
    </source>
</evidence>
<evidence type="ECO:0000259" key="7">
    <source>
        <dbReference type="PROSITE" id="PS51034"/>
    </source>
</evidence>
<accession>A0A7M7LWH4</accession>
<keyword evidence="4" id="KW-1133">Transmembrane helix</keyword>
<organism evidence="8 9">
    <name type="scientific">Strongylocentrotus purpuratus</name>
    <name type="common">Purple sea urchin</name>
    <dbReference type="NCBI Taxonomy" id="7668"/>
    <lineage>
        <taxon>Eukaryota</taxon>
        <taxon>Metazoa</taxon>
        <taxon>Echinodermata</taxon>
        <taxon>Eleutherozoa</taxon>
        <taxon>Echinozoa</taxon>
        <taxon>Echinoidea</taxon>
        <taxon>Euechinoidea</taxon>
        <taxon>Echinacea</taxon>
        <taxon>Camarodonta</taxon>
        <taxon>Echinidea</taxon>
        <taxon>Strongylocentrotidae</taxon>
        <taxon>Strongylocentrotus</taxon>
    </lineage>
</organism>
<dbReference type="PANTHER" id="PTHR14002:SF43">
    <property type="entry name" value="DELTA-LIKE PROTEIN"/>
    <property type="match status" value="1"/>
</dbReference>
<dbReference type="InParanoid" id="A0A7M7LWH4"/>
<dbReference type="InterPro" id="IPR055355">
    <property type="entry name" value="ZP-C"/>
</dbReference>
<evidence type="ECO:0000256" key="2">
    <source>
        <dbReference type="ARBA" id="ARBA00023157"/>
    </source>
</evidence>
<feature type="disulfide bond" evidence="3">
    <location>
        <begin position="156"/>
        <end position="199"/>
    </location>
</feature>
<reference evidence="8" key="2">
    <citation type="submission" date="2021-01" db="UniProtKB">
        <authorList>
            <consortium name="EnsemblMetazoa"/>
        </authorList>
    </citation>
    <scope>IDENTIFICATION</scope>
</reference>
<dbReference type="PROSITE" id="PS50923">
    <property type="entry name" value="SUSHI"/>
    <property type="match status" value="3"/>
</dbReference>
<dbReference type="SMART" id="SM00241">
    <property type="entry name" value="ZP"/>
    <property type="match status" value="1"/>
</dbReference>
<keyword evidence="4" id="KW-0472">Membrane</keyword>
<dbReference type="Gene3D" id="2.60.40.4100">
    <property type="entry name" value="Zona pellucida, ZP-C domain"/>
    <property type="match status" value="1"/>
</dbReference>
<reference evidence="9" key="1">
    <citation type="submission" date="2015-02" db="EMBL/GenBank/DDBJ databases">
        <title>Genome sequencing for Strongylocentrotus purpuratus.</title>
        <authorList>
            <person name="Murali S."/>
            <person name="Liu Y."/>
            <person name="Vee V."/>
            <person name="English A."/>
            <person name="Wang M."/>
            <person name="Skinner E."/>
            <person name="Han Y."/>
            <person name="Muzny D.M."/>
            <person name="Worley K.C."/>
            <person name="Gibbs R.A."/>
        </authorList>
    </citation>
    <scope>NUCLEOTIDE SEQUENCE</scope>
</reference>
<dbReference type="InterPro" id="IPR001507">
    <property type="entry name" value="ZP_dom"/>
</dbReference>
<dbReference type="EnsemblMetazoa" id="XM_011681410">
    <property type="protein sequence ID" value="XP_011679712"/>
    <property type="gene ID" value="LOC752518"/>
</dbReference>
<evidence type="ECO:0000313" key="8">
    <source>
        <dbReference type="EnsemblMetazoa" id="XP_011679712"/>
    </source>
</evidence>
<feature type="transmembrane region" description="Helical" evidence="4">
    <location>
        <begin position="711"/>
        <end position="733"/>
    </location>
</feature>
<dbReference type="Pfam" id="PF00084">
    <property type="entry name" value="Sushi"/>
    <property type="match status" value="3"/>
</dbReference>
<dbReference type="CDD" id="cd00033">
    <property type="entry name" value="CCP"/>
    <property type="match status" value="3"/>
</dbReference>
<protein>
    <submittedName>
        <fullName evidence="8">Uncharacterized protein</fullName>
    </submittedName>
</protein>
<dbReference type="AlphaFoldDB" id="A0A7M7LWH4"/>
<dbReference type="InterPro" id="IPR000436">
    <property type="entry name" value="Sushi_SCR_CCP_dom"/>
</dbReference>
<keyword evidence="3" id="KW-0768">Sushi</keyword>
<dbReference type="PANTHER" id="PTHR14002">
    <property type="entry name" value="ENDOGLIN/TGF-BETA RECEPTOR TYPE III"/>
    <property type="match status" value="1"/>
</dbReference>
<feature type="domain" description="Sushi" evidence="6">
    <location>
        <begin position="155"/>
        <end position="213"/>
    </location>
</feature>
<dbReference type="InterPro" id="IPR042235">
    <property type="entry name" value="ZP-C_dom"/>
</dbReference>
<dbReference type="SMART" id="SM00032">
    <property type="entry name" value="CCP"/>
    <property type="match status" value="4"/>
</dbReference>
<keyword evidence="2 3" id="KW-1015">Disulfide bond</keyword>
<dbReference type="Gene3D" id="2.10.70.10">
    <property type="entry name" value="Complement Module, domain 1"/>
    <property type="match status" value="3"/>
</dbReference>
<keyword evidence="9" id="KW-1185">Reference proteome</keyword>
<sequence length="744" mass="79829">MYRLMLQGALLSVVVVGLVRAECGGDTTACDTTTINRYPLEGADDAGEITYDPSGCVATTASTMISCSGTLLGFNSLECSVGDWTIANPTVSCFAASGCPVPDTPTNGNTTGDDYSLFETIQYVCNDGYKRVGADSAFCDSTGEWSLPAPRCLGSCTRPNLNATVSITPEQDTYEDGTIAQFTCDDATTTMTGTDASTCRDGAWSPTPPACYRKCTIGNTNSSTLGNGLTVGQLVDHQTSIEFQCDAGRHYNEITLGSTSGVQVCNDGELPSPFAYCHANCTASSYTPPEFAVAEPALPTYYDKTDIQFTCESGVLSVPDVTGTCADGMWGVPSFECIQPLDCTDPGSPANGMAVGNDYNHDAEVSFTCNTNFTLVGVSMMRCNNGSWSSNVPTCNETPRPVTNSSVRLECRSDSIRVTIDRSILPDLAGDVIRFEDDPTCTGVVEGDNIVFTTMFEQCGTTKEEDGDLDVYKNRIVNGRNSGNVVSRDITVSFPITCFYERVHRLEYGYSAVGSAGVVQQSVSSTGDYSATFGFEMYTDDTFTTKVDSSATDVSVNQRAYFAVEATTSADQRVVIDSCWTTPTTEPEDSRRYNLITDGCQVEQTVMRYDLGMNGLAAFSLSGFTYIDTSQIYLHCTVAICGNNDTSGECAPCASMARRRRGATSGQMRDLSVGPVRWIKEDSNKVMDLEMAVEDAEILGVDSAGQGARPWMTAVAVMATVMAAMVVVIVVLVRKNRRQSSRFN</sequence>
<feature type="signal peptide" evidence="5">
    <location>
        <begin position="1"/>
        <end position="21"/>
    </location>
</feature>
<feature type="disulfide bond" evidence="3">
    <location>
        <begin position="125"/>
        <end position="152"/>
    </location>
</feature>
<evidence type="ECO:0000313" key="9">
    <source>
        <dbReference type="Proteomes" id="UP000007110"/>
    </source>
</evidence>
<dbReference type="InterPro" id="IPR035976">
    <property type="entry name" value="Sushi/SCR/CCP_sf"/>
</dbReference>
<evidence type="ECO:0000259" key="6">
    <source>
        <dbReference type="PROSITE" id="PS50923"/>
    </source>
</evidence>
<keyword evidence="1 5" id="KW-0732">Signal</keyword>
<evidence type="ECO:0000256" key="5">
    <source>
        <dbReference type="SAM" id="SignalP"/>
    </source>
</evidence>
<dbReference type="GeneID" id="752518"/>
<dbReference type="Proteomes" id="UP000007110">
    <property type="component" value="Unassembled WGS sequence"/>
</dbReference>
<feature type="domain" description="Sushi" evidence="6">
    <location>
        <begin position="97"/>
        <end position="154"/>
    </location>
</feature>
<dbReference type="Pfam" id="PF00100">
    <property type="entry name" value="Zona_pellucida"/>
    <property type="match status" value="1"/>
</dbReference>
<feature type="chain" id="PRO_5029550776" evidence="5">
    <location>
        <begin position="22"/>
        <end position="744"/>
    </location>
</feature>
<feature type="domain" description="ZP" evidence="7">
    <location>
        <begin position="410"/>
        <end position="660"/>
    </location>
</feature>
<keyword evidence="4" id="KW-0812">Transmembrane</keyword>
<dbReference type="KEGG" id="spu:752518"/>
<dbReference type="OMA" id="ITCFYER"/>
<dbReference type="OrthoDB" id="10063988at2759"/>
<dbReference type="Gene3D" id="2.60.40.3210">
    <property type="entry name" value="Zona pellucida, ZP-N domain"/>
    <property type="match status" value="1"/>
</dbReference>
<dbReference type="SUPFAM" id="SSF57535">
    <property type="entry name" value="Complement control module/SCR domain"/>
    <property type="match status" value="3"/>
</dbReference>
<dbReference type="RefSeq" id="XP_011679712.2">
    <property type="nucleotide sequence ID" value="XM_011681410.2"/>
</dbReference>
<proteinExistence type="predicted"/>